<dbReference type="AlphaFoldDB" id="S2JLS3"/>
<name>S2JLS3_MUCC1</name>
<dbReference type="InParanoid" id="S2JLS3"/>
<evidence type="ECO:0000313" key="2">
    <source>
        <dbReference type="Proteomes" id="UP000014254"/>
    </source>
</evidence>
<evidence type="ECO:0000313" key="1">
    <source>
        <dbReference type="EMBL" id="EPB89432.1"/>
    </source>
</evidence>
<sequence>MALVCELELKEDSSRMLMIPIISVVSASEPTVTEVNTITTSLASMEYECKRSESTATIVSLIHLIPIGIVVYARLTACH</sequence>
<protein>
    <submittedName>
        <fullName evidence="1">Uncharacterized protein</fullName>
    </submittedName>
</protein>
<gene>
    <name evidence="1" type="ORF">HMPREF1544_03801</name>
</gene>
<organism evidence="1 2">
    <name type="scientific">Mucor circinelloides f. circinelloides (strain 1006PhL)</name>
    <name type="common">Mucormycosis agent</name>
    <name type="synonym">Calyptromyces circinelloides</name>
    <dbReference type="NCBI Taxonomy" id="1220926"/>
    <lineage>
        <taxon>Eukaryota</taxon>
        <taxon>Fungi</taxon>
        <taxon>Fungi incertae sedis</taxon>
        <taxon>Mucoromycota</taxon>
        <taxon>Mucoromycotina</taxon>
        <taxon>Mucoromycetes</taxon>
        <taxon>Mucorales</taxon>
        <taxon>Mucorineae</taxon>
        <taxon>Mucoraceae</taxon>
        <taxon>Mucor</taxon>
    </lineage>
</organism>
<proteinExistence type="predicted"/>
<dbReference type="VEuPathDB" id="FungiDB:HMPREF1544_03801"/>
<keyword evidence="2" id="KW-1185">Reference proteome</keyword>
<dbReference type="EMBL" id="KE123935">
    <property type="protein sequence ID" value="EPB89432.1"/>
    <property type="molecule type" value="Genomic_DNA"/>
</dbReference>
<reference evidence="2" key="1">
    <citation type="submission" date="2013-05" db="EMBL/GenBank/DDBJ databases">
        <title>The Genome sequence of Mucor circinelloides f. circinelloides 1006PhL.</title>
        <authorList>
            <consortium name="The Broad Institute Genomics Platform"/>
            <person name="Cuomo C."/>
            <person name="Earl A."/>
            <person name="Findley K."/>
            <person name="Lee S.C."/>
            <person name="Walker B."/>
            <person name="Young S."/>
            <person name="Zeng Q."/>
            <person name="Gargeya S."/>
            <person name="Fitzgerald M."/>
            <person name="Haas B."/>
            <person name="Abouelleil A."/>
            <person name="Allen A.W."/>
            <person name="Alvarado L."/>
            <person name="Arachchi H.M."/>
            <person name="Berlin A.M."/>
            <person name="Chapman S.B."/>
            <person name="Gainer-Dewar J."/>
            <person name="Goldberg J."/>
            <person name="Griggs A."/>
            <person name="Gujja S."/>
            <person name="Hansen M."/>
            <person name="Howarth C."/>
            <person name="Imamovic A."/>
            <person name="Ireland A."/>
            <person name="Larimer J."/>
            <person name="McCowan C."/>
            <person name="Murphy C."/>
            <person name="Pearson M."/>
            <person name="Poon T.W."/>
            <person name="Priest M."/>
            <person name="Roberts A."/>
            <person name="Saif S."/>
            <person name="Shea T."/>
            <person name="Sisk P."/>
            <person name="Sykes S."/>
            <person name="Wortman J."/>
            <person name="Nusbaum C."/>
            <person name="Birren B."/>
        </authorList>
    </citation>
    <scope>NUCLEOTIDE SEQUENCE [LARGE SCALE GENOMIC DNA]</scope>
    <source>
        <strain evidence="2">1006PhL</strain>
    </source>
</reference>
<dbReference type="Proteomes" id="UP000014254">
    <property type="component" value="Unassembled WGS sequence"/>
</dbReference>
<accession>S2JLS3</accession>